<accession>A0A2Z6Q289</accession>
<dbReference type="STRING" id="94130.A0A2Z6Q289"/>
<comment type="caution">
    <text evidence="1">The sequence shown here is derived from an EMBL/GenBank/DDBJ whole genome shotgun (WGS) entry which is preliminary data.</text>
</comment>
<keyword evidence="2" id="KW-1185">Reference proteome</keyword>
<evidence type="ECO:0008006" key="3">
    <source>
        <dbReference type="Google" id="ProtNLM"/>
    </source>
</evidence>
<name>A0A2Z6Q289_9GLOM</name>
<sequence>MACSKLFSGDLPELINEVIQYFRYDYKTLHSCILVNRLWCRLAIPLLWEDPFLIKKPKNYRFIEIYLYNLNEDYKTKLNEYVNHDDSFPSNTLFNYPSFIQHLDTSKVCYSVKMWISTIIINKQPSRYFIRDKNLSNTQILNLNRLICKSLFLIFIENEINLLNFEIVLMHREIRFFDETFELILQNPNFIYNIKNLKFYVNKTTENITKFLEFLQLNCNSISSLYFSLPCFSHSIIEKGLSRIIDSQENLKRIIFSNVSYSPLYHSLLSLKRPNCSNTLNTIIFYNINFKNIIVLDEVFNQLNVLESIHIVYCNSLDSKFFEQIDKISKPFKLKSLFLNQILQIELLEFLMQKSGNYLENIGMYNGLKQILPLITRYCSKIKYLGHILLENQNIHLLFDLIRNITQNLNYLTIDFSTACSYNHDDYDYDNISSIILCNLGQVLPFKLEYLNLKLIINISDFEVFLRNFQNTFIKKLLINSISDNESESIYPSIEEYIMKKRRVKYLAVKDFYNGKFEDLFFLKDKVKEFQLHDIQILGYCHLVIDVYNFINETY</sequence>
<organism evidence="1 2">
    <name type="scientific">Rhizophagus clarus</name>
    <dbReference type="NCBI Taxonomy" id="94130"/>
    <lineage>
        <taxon>Eukaryota</taxon>
        <taxon>Fungi</taxon>
        <taxon>Fungi incertae sedis</taxon>
        <taxon>Mucoromycota</taxon>
        <taxon>Glomeromycotina</taxon>
        <taxon>Glomeromycetes</taxon>
        <taxon>Glomerales</taxon>
        <taxon>Glomeraceae</taxon>
        <taxon>Rhizophagus</taxon>
    </lineage>
</organism>
<gene>
    <name evidence="1" type="ORF">RclHR1_01070003</name>
</gene>
<dbReference type="EMBL" id="BEXD01000080">
    <property type="protein sequence ID" value="GBB84053.1"/>
    <property type="molecule type" value="Genomic_DNA"/>
</dbReference>
<reference evidence="1 2" key="1">
    <citation type="submission" date="2017-11" db="EMBL/GenBank/DDBJ databases">
        <title>The genome of Rhizophagus clarus HR1 reveals common genetic basis of auxotrophy among arbuscular mycorrhizal fungi.</title>
        <authorList>
            <person name="Kobayashi Y."/>
        </authorList>
    </citation>
    <scope>NUCLEOTIDE SEQUENCE [LARGE SCALE GENOMIC DNA]</scope>
    <source>
        <strain evidence="1 2">HR1</strain>
    </source>
</reference>
<evidence type="ECO:0000313" key="1">
    <source>
        <dbReference type="EMBL" id="GBB84053.1"/>
    </source>
</evidence>
<dbReference type="AlphaFoldDB" id="A0A2Z6Q289"/>
<protein>
    <recommendedName>
        <fullName evidence="3">F-box domain-containing protein</fullName>
    </recommendedName>
</protein>
<evidence type="ECO:0000313" key="2">
    <source>
        <dbReference type="Proteomes" id="UP000247702"/>
    </source>
</evidence>
<dbReference type="Proteomes" id="UP000247702">
    <property type="component" value="Unassembled WGS sequence"/>
</dbReference>
<proteinExistence type="predicted"/>